<keyword evidence="2 6" id="KW-0378">Hydrolase</keyword>
<dbReference type="SUPFAM" id="SSF51556">
    <property type="entry name" value="Metallo-dependent hydrolases"/>
    <property type="match status" value="1"/>
</dbReference>
<feature type="domain" description="Aminodeoxyfutalosine deaminase/Imidazolonepropionase-like composite" evidence="5">
    <location>
        <begin position="24"/>
        <end position="49"/>
    </location>
</feature>
<dbReference type="SUPFAM" id="SSF51338">
    <property type="entry name" value="Composite domain of metallo-dependent hydrolases"/>
    <property type="match status" value="1"/>
</dbReference>
<dbReference type="GO" id="GO:0016810">
    <property type="term" value="F:hydrolase activity, acting on carbon-nitrogen (but not peptide) bonds"/>
    <property type="evidence" value="ECO:0007669"/>
    <property type="project" value="InterPro"/>
</dbReference>
<dbReference type="STRING" id="159449.B4N89_26430"/>
<dbReference type="Pfam" id="PF22039">
    <property type="entry name" value="HUTI_composite_bact"/>
    <property type="match status" value="1"/>
</dbReference>
<comment type="caution">
    <text evidence="6">The sequence shown here is derived from an EMBL/GenBank/DDBJ whole genome shotgun (WGS) entry which is preliminary data.</text>
</comment>
<dbReference type="CDD" id="cd01298">
    <property type="entry name" value="ATZ_TRZ_like"/>
    <property type="match status" value="1"/>
</dbReference>
<dbReference type="InterPro" id="IPR006680">
    <property type="entry name" value="Amidohydro-rel"/>
</dbReference>
<keyword evidence="3" id="KW-0862">Zinc</keyword>
<dbReference type="Pfam" id="PF01979">
    <property type="entry name" value="Amidohydro_1"/>
    <property type="match status" value="1"/>
</dbReference>
<evidence type="ECO:0000259" key="5">
    <source>
        <dbReference type="Pfam" id="PF22039"/>
    </source>
</evidence>
<dbReference type="EMBL" id="MWQN01000001">
    <property type="protein sequence ID" value="OPC83996.1"/>
    <property type="molecule type" value="Genomic_DNA"/>
</dbReference>
<name>A0A1T3P4I3_9ACTN</name>
<reference evidence="6 7" key="1">
    <citation type="submission" date="2017-03" db="EMBL/GenBank/DDBJ databases">
        <title>Draft genome sequence of Streptomyces scabrisporus NF3, endophyte isolated from Amphipterygium adstringens.</title>
        <authorList>
            <person name="Vazquez M."/>
            <person name="Ceapa C.D."/>
            <person name="Rodriguez Luna D."/>
            <person name="Sanchez Esquivel S."/>
        </authorList>
    </citation>
    <scope>NUCLEOTIDE SEQUENCE [LARGE SCALE GENOMIC DNA]</scope>
    <source>
        <strain evidence="6 7">NF3</strain>
    </source>
</reference>
<protein>
    <submittedName>
        <fullName evidence="6">N-ethylammeline chlorohydrolase</fullName>
    </submittedName>
</protein>
<dbReference type="Gene3D" id="2.30.40.10">
    <property type="entry name" value="Urease, subunit C, domain 1"/>
    <property type="match status" value="1"/>
</dbReference>
<dbReference type="Proteomes" id="UP000190037">
    <property type="component" value="Unassembled WGS sequence"/>
</dbReference>
<evidence type="ECO:0000256" key="1">
    <source>
        <dbReference type="ARBA" id="ARBA00022723"/>
    </source>
</evidence>
<dbReference type="AlphaFoldDB" id="A0A1T3P4I3"/>
<accession>A0A1T3P4I3</accession>
<keyword evidence="1" id="KW-0479">Metal-binding</keyword>
<evidence type="ECO:0000256" key="3">
    <source>
        <dbReference type="ARBA" id="ARBA00022833"/>
    </source>
</evidence>
<organism evidence="6 7">
    <name type="scientific">Embleya scabrispora</name>
    <dbReference type="NCBI Taxonomy" id="159449"/>
    <lineage>
        <taxon>Bacteria</taxon>
        <taxon>Bacillati</taxon>
        <taxon>Actinomycetota</taxon>
        <taxon>Actinomycetes</taxon>
        <taxon>Kitasatosporales</taxon>
        <taxon>Streptomycetaceae</taxon>
        <taxon>Embleya</taxon>
    </lineage>
</organism>
<evidence type="ECO:0000313" key="7">
    <source>
        <dbReference type="Proteomes" id="UP000190037"/>
    </source>
</evidence>
<dbReference type="Gene3D" id="3.20.20.140">
    <property type="entry name" value="Metal-dependent hydrolases"/>
    <property type="match status" value="1"/>
</dbReference>
<dbReference type="PANTHER" id="PTHR43794">
    <property type="entry name" value="AMINOHYDROLASE SSNA-RELATED"/>
    <property type="match status" value="1"/>
</dbReference>
<gene>
    <name evidence="6" type="ORF">B4N89_26430</name>
</gene>
<feature type="domain" description="Amidohydrolase-related" evidence="4">
    <location>
        <begin position="58"/>
        <end position="405"/>
    </location>
</feature>
<dbReference type="InterPro" id="IPR054418">
    <property type="entry name" value="MQNX/HUTI_composite_N"/>
</dbReference>
<evidence type="ECO:0000256" key="2">
    <source>
        <dbReference type="ARBA" id="ARBA00022801"/>
    </source>
</evidence>
<evidence type="ECO:0000313" key="6">
    <source>
        <dbReference type="EMBL" id="OPC83996.1"/>
    </source>
</evidence>
<proteinExistence type="predicted"/>
<keyword evidence="7" id="KW-1185">Reference proteome</keyword>
<dbReference type="PANTHER" id="PTHR43794:SF11">
    <property type="entry name" value="AMIDOHYDROLASE-RELATED DOMAIN-CONTAINING PROTEIN"/>
    <property type="match status" value="1"/>
</dbReference>
<sequence length="449" mass="46345">MIDLLVTGGAVLTADAADTYVADGAVAIADRRIVAVGPAAELGARFPGAPTLDARGCLVVPGLVNAHSHAAMTLFRGTADDVDLQVFLDRLVAAESAVLSAEVVRAAVRLALAESIRAGVTTAMDMYWFPEAGLEAAADAGFRLVTGPTFMDVPGPPDGLDFAARLRLAPELLARTAIRCVTPHSTYTLDPDRLLAVAELAREHGALLHIHAAENAAEAETVRRRHGRRPVELLHHLGLLGPGTLLAHAVHLTDEEIGLIADSGAGVAHCPVSNLKLASGVARLPELLAAGVPVGLGTDGAVSANALDLFGPIRAAATLHRVGSGAPDPTLVGARTAVRMATVDGARAIGIGALTGSIEVGKAADLVVLDLNRPHLTPRHDPWSMLAYAAGAADVRDTVIDGRVVLRDRRLLTIDEGAAIEEVEALAGTLRGRVAGPGAGPTTRREKTT</sequence>
<dbReference type="InterPro" id="IPR032466">
    <property type="entry name" value="Metal_Hydrolase"/>
</dbReference>
<dbReference type="RefSeq" id="WP_078978295.1">
    <property type="nucleotide sequence ID" value="NZ_MWQN01000001.1"/>
</dbReference>
<dbReference type="InterPro" id="IPR011059">
    <property type="entry name" value="Metal-dep_hydrolase_composite"/>
</dbReference>
<dbReference type="InterPro" id="IPR050287">
    <property type="entry name" value="MTA/SAH_deaminase"/>
</dbReference>
<dbReference type="GO" id="GO:0046872">
    <property type="term" value="F:metal ion binding"/>
    <property type="evidence" value="ECO:0007669"/>
    <property type="project" value="UniProtKB-KW"/>
</dbReference>
<dbReference type="OrthoDB" id="3189065at2"/>
<evidence type="ECO:0000259" key="4">
    <source>
        <dbReference type="Pfam" id="PF01979"/>
    </source>
</evidence>